<dbReference type="InterPro" id="IPR013780">
    <property type="entry name" value="Glyco_hydro_b"/>
</dbReference>
<evidence type="ECO:0000313" key="5">
    <source>
        <dbReference type="EMBL" id="MDC6636924.1"/>
    </source>
</evidence>
<feature type="binding site" evidence="3">
    <location>
        <position position="137"/>
    </location>
    <ligand>
        <name>substrate</name>
    </ligand>
</feature>
<feature type="binding site" evidence="3">
    <location>
        <position position="447"/>
    </location>
    <ligand>
        <name>substrate</name>
    </ligand>
</feature>
<keyword evidence="1" id="KW-0328">Glycosyltransferase</keyword>
<dbReference type="AlphaFoldDB" id="A0A9X4BB72"/>
<evidence type="ECO:0000259" key="4">
    <source>
        <dbReference type="SMART" id="SM00642"/>
    </source>
</evidence>
<protein>
    <submittedName>
        <fullName evidence="5">Sugar phosphorylase</fullName>
    </submittedName>
</protein>
<dbReference type="InterPro" id="IPR045857">
    <property type="entry name" value="O16G_dom_2"/>
</dbReference>
<dbReference type="PANTHER" id="PTHR38784">
    <property type="entry name" value="SUCROSE PHOSPHORYLASE"/>
    <property type="match status" value="1"/>
</dbReference>
<dbReference type="PIRSF" id="PIRSF003059">
    <property type="entry name" value="Sucrose_phosphorylase"/>
    <property type="match status" value="1"/>
</dbReference>
<accession>A0A9X4BB72</accession>
<dbReference type="Pfam" id="PF00128">
    <property type="entry name" value="Alpha-amylase"/>
    <property type="match status" value="1"/>
</dbReference>
<evidence type="ECO:0000313" key="6">
    <source>
        <dbReference type="Proteomes" id="UP001149314"/>
    </source>
</evidence>
<comment type="caution">
    <text evidence="5">The sequence shown here is derived from an EMBL/GenBank/DDBJ whole genome shotgun (WGS) entry which is preliminary data.</text>
</comment>
<feature type="binding site" evidence="3">
    <location>
        <position position="99"/>
    </location>
    <ligand>
        <name>substrate</name>
    </ligand>
</feature>
<dbReference type="Gene3D" id="2.60.40.1180">
    <property type="entry name" value="Golgi alpha-mannosidase II"/>
    <property type="match status" value="1"/>
</dbReference>
<dbReference type="SUPFAM" id="SSF51445">
    <property type="entry name" value="(Trans)glycosidases"/>
    <property type="match status" value="1"/>
</dbReference>
<dbReference type="Gene3D" id="3.90.400.10">
    <property type="entry name" value="Oligo-1,6-glucosidase, Domain 2"/>
    <property type="match status" value="1"/>
</dbReference>
<dbReference type="InterPro" id="IPR006047">
    <property type="entry name" value="GH13_cat_dom"/>
</dbReference>
<evidence type="ECO:0000256" key="1">
    <source>
        <dbReference type="ARBA" id="ARBA00022676"/>
    </source>
</evidence>
<dbReference type="InterPro" id="IPR016377">
    <property type="entry name" value="Sucrose_GGa_phosphorylase-rel"/>
</dbReference>
<feature type="binding site" evidence="3">
    <location>
        <begin position="341"/>
        <end position="342"/>
    </location>
    <ligand>
        <name>substrate</name>
    </ligand>
</feature>
<name>A0A9X4BB72_9ENTR</name>
<reference evidence="5" key="1">
    <citation type="journal article" date="2023" name="Genes Genomics">
        <title>Genomic insights of Leclercia adecarboxylata strains linked to an outbreak in public hospitals in Mexico.</title>
        <authorList>
            <person name="Barrios-Villa E."/>
            <person name="Pacheco-Flores B."/>
            <person name="Lozano-Zarain P."/>
            <person name="Del Campo-Ortega R."/>
            <person name="de Jesus Ascencio-Montiel I."/>
            <person name="Gonzalez-Leon M."/>
            <person name="Camorlinga-Ponce M."/>
            <person name="Gaytan Cervantes F.J."/>
            <person name="Gonzalez Torres C."/>
            <person name="Aguilar E."/>
            <person name="Gonzalez Ibarra J."/>
            <person name="Torres Lopez F.J."/>
            <person name="Rosas-Vargas H."/>
            <person name="Gonzalez-Bonilla C.R."/>
            <person name="Del Carmen Rocha-Gracia R."/>
        </authorList>
    </citation>
    <scope>NUCLEOTIDE SEQUENCE</scope>
    <source>
        <strain evidence="5">Lac40</strain>
    </source>
</reference>
<organism evidence="5 6">
    <name type="scientific">Leclercia adecarboxylata</name>
    <dbReference type="NCBI Taxonomy" id="83655"/>
    <lineage>
        <taxon>Bacteria</taxon>
        <taxon>Pseudomonadati</taxon>
        <taxon>Pseudomonadota</taxon>
        <taxon>Gammaproteobacteria</taxon>
        <taxon>Enterobacterales</taxon>
        <taxon>Enterobacteriaceae</taxon>
        <taxon>Leclercia</taxon>
    </lineage>
</organism>
<feature type="domain" description="Glycosyl hydrolase family 13 catalytic" evidence="4">
    <location>
        <begin position="15"/>
        <end position="484"/>
    </location>
</feature>
<dbReference type="GO" id="GO:0005975">
    <property type="term" value="P:carbohydrate metabolic process"/>
    <property type="evidence" value="ECO:0007669"/>
    <property type="project" value="InterPro"/>
</dbReference>
<dbReference type="Gene3D" id="3.20.20.80">
    <property type="entry name" value="Glycosidases"/>
    <property type="match status" value="1"/>
</dbReference>
<keyword evidence="2" id="KW-0808">Transferase</keyword>
<dbReference type="EMBL" id="JAOURS010000001">
    <property type="protein sequence ID" value="MDC6636924.1"/>
    <property type="molecule type" value="Genomic_DNA"/>
</dbReference>
<sequence>MENIVNAKIKSLINFVYGESFSEAHLKVLLEKIDNAGSVITGKRKAGWDEKDIVLITYADQFSAPGEKALPVFTRFYNEWLSRSFSHVHLLPFYPWSSDDGFSVIDYHEVAPEMGSWRDVAELKKSASLMFDFVCNHMSAKSKWFENYINQTPGYEDFFISVDPETDLSAVTRPRALPLLTPFTLHDGSVRHLWTTFSEDQIDLNFASPEVLIAMVDVLLHYLMEGARYIRLDAVGFMWKIPGTNCIHLEQTHRLIQLFRAITDRVAPGTVLITETNVPHKDNISYFGDGENEAQMVYQFSLPPLVLHAVHCQDVRALCQWASSLKLPSMKTTWFNFLASHDGIGLNPLRGILPESEILSLVEKLQQEGALVNWKNNPDGTRSPYEINVTYLDALSAKESEDNERIARFILAHAVLLSFPGVPAVYIQSILGSRNDYDGVERLGYNRAINRKKYRAGEIDAELEDNKSLRHSIYHRLTQLIAIRRTEKAFHPDSQTIFETSGAHVFKIIRTADNGERITALFNFSNHQQNIHSDIETGRELIAGEDIRSTTLSLNPWQVMWIKEN</sequence>
<dbReference type="InterPro" id="IPR017853">
    <property type="entry name" value="GH"/>
</dbReference>
<evidence type="ECO:0000256" key="3">
    <source>
        <dbReference type="PIRSR" id="PIRSR003059-2"/>
    </source>
</evidence>
<dbReference type="GO" id="GO:0016757">
    <property type="term" value="F:glycosyltransferase activity"/>
    <property type="evidence" value="ECO:0007669"/>
    <property type="project" value="UniProtKB-KW"/>
</dbReference>
<gene>
    <name evidence="5" type="ORF">OEZ79_01580</name>
</gene>
<evidence type="ECO:0000256" key="2">
    <source>
        <dbReference type="ARBA" id="ARBA00022679"/>
    </source>
</evidence>
<dbReference type="RefSeq" id="WP_191152561.1">
    <property type="nucleotide sequence ID" value="NZ_CP060824.1"/>
</dbReference>
<dbReference type="InterPro" id="IPR033746">
    <property type="entry name" value="GGa_phosphorylase"/>
</dbReference>
<feature type="binding site" evidence="3">
    <location>
        <begin position="231"/>
        <end position="233"/>
    </location>
    <ligand>
        <name>substrate</name>
    </ligand>
</feature>
<proteinExistence type="predicted"/>
<dbReference type="CDD" id="cd11356">
    <property type="entry name" value="AmyAc_Sucrose_phosphorylase-like_1"/>
    <property type="match status" value="1"/>
</dbReference>
<dbReference type="SMART" id="SM00642">
    <property type="entry name" value="Aamy"/>
    <property type="match status" value="1"/>
</dbReference>
<dbReference type="Proteomes" id="UP001149314">
    <property type="component" value="Unassembled WGS sequence"/>
</dbReference>
<dbReference type="PANTHER" id="PTHR38784:SF1">
    <property type="entry name" value="SUCROSE PHOSPHORYLASE"/>
    <property type="match status" value="1"/>
</dbReference>